<sequence>MDFGAGECSLLTEGAGLFSQQQGKSARVLNWPAGLDNPFFFAENRKLKTDEGGRHMRRRVLLTPPGWLKRLVALCLLGSLGCGSPPAPLPPADITYTFDDHTQKIIRLLAEESEVIPYKDFDRRFTGLFVPPSLFSLEPFVLGLSTESYIPTILLLEAHWVKRYGEAGWLQELERSQIKFPKNSLVPAVAEAFTVSPAGTSSGRPGELMAAPASIRGNILFYRRDLLDRYGLRAPRHWDELKAICRQVMPRERRLKYGLLLDPTRFGNDFYSIFWGFGGRVMDRDRFVLAEPENQAAFLAALKEIQGMQGSILPAAGHLRRFEAEGATLQSFCQGEALFMIASNTCMQDLGNFLGGTRQQVPGGLTHIRQVGVAPIPSQVRHPRRYTNLESFGWAVNIVPATGWNALNVIDGVRQFLKLVVNEAFQLQAAETWGEVPSLRGALEKMQNPQVLQVYNDVFAVKDLVIRVRPHRPQVNVILSRRLKEVLDGGRSPEAVLQEVLQDLERLASAG</sequence>
<evidence type="ECO:0000256" key="3">
    <source>
        <dbReference type="ARBA" id="ARBA00022448"/>
    </source>
</evidence>
<evidence type="ECO:0000256" key="1">
    <source>
        <dbReference type="ARBA" id="ARBA00004418"/>
    </source>
</evidence>
<dbReference type="AlphaFoldDB" id="A0A7C3UZ48"/>
<dbReference type="Gene3D" id="3.40.190.10">
    <property type="entry name" value="Periplasmic binding protein-like II"/>
    <property type="match status" value="1"/>
</dbReference>
<dbReference type="GO" id="GO:0042597">
    <property type="term" value="C:periplasmic space"/>
    <property type="evidence" value="ECO:0007669"/>
    <property type="project" value="UniProtKB-SubCell"/>
</dbReference>
<comment type="similarity">
    <text evidence="2">Belongs to the bacterial solute-binding protein 1 family.</text>
</comment>
<gene>
    <name evidence="5" type="ORF">ENW96_12605</name>
</gene>
<proteinExistence type="inferred from homology"/>
<organism evidence="5">
    <name type="scientific">Desulfobacca acetoxidans</name>
    <dbReference type="NCBI Taxonomy" id="60893"/>
    <lineage>
        <taxon>Bacteria</taxon>
        <taxon>Pseudomonadati</taxon>
        <taxon>Thermodesulfobacteriota</taxon>
        <taxon>Desulfobaccia</taxon>
        <taxon>Desulfobaccales</taxon>
        <taxon>Desulfobaccaceae</taxon>
        <taxon>Desulfobacca</taxon>
    </lineage>
</organism>
<reference evidence="5" key="1">
    <citation type="journal article" date="2020" name="mSystems">
        <title>Genome- and Community-Level Interaction Insights into Carbon Utilization and Element Cycling Functions of Hydrothermarchaeota in Hydrothermal Sediment.</title>
        <authorList>
            <person name="Zhou Z."/>
            <person name="Liu Y."/>
            <person name="Xu W."/>
            <person name="Pan J."/>
            <person name="Luo Z.H."/>
            <person name="Li M."/>
        </authorList>
    </citation>
    <scope>NUCLEOTIDE SEQUENCE [LARGE SCALE GENOMIC DNA]</scope>
    <source>
        <strain evidence="5">SpSt-897</strain>
    </source>
</reference>
<protein>
    <submittedName>
        <fullName evidence="5">Extracellular solute-binding protein</fullName>
    </submittedName>
</protein>
<comment type="subcellular location">
    <subcellularLocation>
        <location evidence="1">Periplasm</location>
    </subcellularLocation>
</comment>
<dbReference type="Pfam" id="PF13416">
    <property type="entry name" value="SBP_bac_8"/>
    <property type="match status" value="1"/>
</dbReference>
<accession>A0A7C3UZ48</accession>
<dbReference type="PANTHER" id="PTHR43649">
    <property type="entry name" value="ARABINOSE-BINDING PROTEIN-RELATED"/>
    <property type="match status" value="1"/>
</dbReference>
<keyword evidence="4" id="KW-0732">Signal</keyword>
<dbReference type="InterPro" id="IPR050490">
    <property type="entry name" value="Bact_solute-bd_prot1"/>
</dbReference>
<dbReference type="PANTHER" id="PTHR43649:SF34">
    <property type="entry name" value="ABC TRANSPORTER PERIPLASMIC-BINDING PROTEIN YCJN-RELATED"/>
    <property type="match status" value="1"/>
</dbReference>
<dbReference type="SUPFAM" id="SSF53850">
    <property type="entry name" value="Periplasmic binding protein-like II"/>
    <property type="match status" value="1"/>
</dbReference>
<dbReference type="InterPro" id="IPR006059">
    <property type="entry name" value="SBP"/>
</dbReference>
<evidence type="ECO:0000313" key="5">
    <source>
        <dbReference type="EMBL" id="HGF35198.1"/>
    </source>
</evidence>
<evidence type="ECO:0000256" key="4">
    <source>
        <dbReference type="ARBA" id="ARBA00022729"/>
    </source>
</evidence>
<dbReference type="EMBL" id="DTMF01000306">
    <property type="protein sequence ID" value="HGF35198.1"/>
    <property type="molecule type" value="Genomic_DNA"/>
</dbReference>
<keyword evidence="3" id="KW-0813">Transport</keyword>
<name>A0A7C3UZ48_9BACT</name>
<comment type="caution">
    <text evidence="5">The sequence shown here is derived from an EMBL/GenBank/DDBJ whole genome shotgun (WGS) entry which is preliminary data.</text>
</comment>
<evidence type="ECO:0000256" key="2">
    <source>
        <dbReference type="ARBA" id="ARBA00008520"/>
    </source>
</evidence>